<dbReference type="Gene3D" id="3.40.50.2000">
    <property type="entry name" value="Glycogen Phosphorylase B"/>
    <property type="match status" value="2"/>
</dbReference>
<evidence type="ECO:0000313" key="2">
    <source>
        <dbReference type="EMBL" id="SHI17416.1"/>
    </source>
</evidence>
<feature type="domain" description="UDP-N-acetylglucosamine 2-epimerase" evidence="1">
    <location>
        <begin position="24"/>
        <end position="364"/>
    </location>
</feature>
<dbReference type="OrthoDB" id="9803238at2"/>
<dbReference type="STRING" id="1121131.SAMN02745229_01852"/>
<dbReference type="PANTHER" id="PTHR43174">
    <property type="entry name" value="UDP-N-ACETYLGLUCOSAMINE 2-EPIMERASE"/>
    <property type="match status" value="1"/>
</dbReference>
<protein>
    <submittedName>
        <fullName evidence="2">GDP/UDP-N,N'-diacetylbacillosamine 2-epimerase (Hydrolysing)</fullName>
    </submittedName>
</protein>
<dbReference type="GeneID" id="89508422"/>
<reference evidence="3" key="1">
    <citation type="submission" date="2016-11" db="EMBL/GenBank/DDBJ databases">
        <authorList>
            <person name="Varghese N."/>
            <person name="Submissions S."/>
        </authorList>
    </citation>
    <scope>NUCLEOTIDE SEQUENCE [LARGE SCALE GENOMIC DNA]</scope>
    <source>
        <strain evidence="3">DSM 3071</strain>
    </source>
</reference>
<dbReference type="GO" id="GO:0006047">
    <property type="term" value="P:UDP-N-acetylglucosamine metabolic process"/>
    <property type="evidence" value="ECO:0007669"/>
    <property type="project" value="InterPro"/>
</dbReference>
<evidence type="ECO:0000313" key="3">
    <source>
        <dbReference type="Proteomes" id="UP000184278"/>
    </source>
</evidence>
<dbReference type="NCBIfam" id="TIGR03568">
    <property type="entry name" value="NeuC_NnaA"/>
    <property type="match status" value="1"/>
</dbReference>
<gene>
    <name evidence="2" type="ORF">SAMN02745229_01852</name>
</gene>
<dbReference type="GO" id="GO:0004553">
    <property type="term" value="F:hydrolase activity, hydrolyzing O-glycosyl compounds"/>
    <property type="evidence" value="ECO:0007669"/>
    <property type="project" value="InterPro"/>
</dbReference>
<organism evidence="2 3">
    <name type="scientific">Butyrivibrio fibrisolvens DSM 3071</name>
    <dbReference type="NCBI Taxonomy" id="1121131"/>
    <lineage>
        <taxon>Bacteria</taxon>
        <taxon>Bacillati</taxon>
        <taxon>Bacillota</taxon>
        <taxon>Clostridia</taxon>
        <taxon>Lachnospirales</taxon>
        <taxon>Lachnospiraceae</taxon>
        <taxon>Butyrivibrio</taxon>
    </lineage>
</organism>
<sequence length="368" mass="41053">MIKLCFITAARSEYGLLRWIMQDVKDSASFELQLIVCGGHLLESQGHTIDQILEDGFTPDFTIPFSEHPDIDNIRSLTYECSDLMKGCADAFHKLSPEYVVVLGDRYELLPICNTAFLMNIPIIHISGGDVTKGAIDDSIRNAVTMLASIHFPGTKESADNIIRMRGISQNVFDVGEPGLDHFVRNKLMTRKELSDDLKLDPDSKWILMTYHAQTDHDISIDLEIVSNTLDILHTLDGISVVATYANLDPGGDKINKLLEEDKKIRVVPSLGSRRYLSFMKEASFVIGNSSSGIVEAPYLKIPVVNIGDRQKGRYMCKNILQSDGSRRSLEDSIRKAMKMNTSSVDDSTYYGDGHTSERIVSILSEIL</sequence>
<dbReference type="AlphaFoldDB" id="A0A1M5YZG7"/>
<dbReference type="SUPFAM" id="SSF53756">
    <property type="entry name" value="UDP-Glycosyltransferase/glycogen phosphorylase"/>
    <property type="match status" value="1"/>
</dbReference>
<dbReference type="Pfam" id="PF02350">
    <property type="entry name" value="Epimerase_2"/>
    <property type="match status" value="1"/>
</dbReference>
<dbReference type="PANTHER" id="PTHR43174:SF3">
    <property type="entry name" value="UDP-N-ACETYLGLUCOSAMINE 2-EPIMERASE"/>
    <property type="match status" value="1"/>
</dbReference>
<accession>A0A1M5YZG7</accession>
<dbReference type="InterPro" id="IPR003331">
    <property type="entry name" value="UDP_GlcNAc_Epimerase_2_dom"/>
</dbReference>
<name>A0A1M5YZG7_BUTFI</name>
<dbReference type="InterPro" id="IPR029767">
    <property type="entry name" value="WecB-like"/>
</dbReference>
<dbReference type="RefSeq" id="WP_073387204.1">
    <property type="nucleotide sequence ID" value="NZ_FQXK01000014.1"/>
</dbReference>
<dbReference type="InterPro" id="IPR020004">
    <property type="entry name" value="UDP-GlcNAc_Epase"/>
</dbReference>
<evidence type="ECO:0000259" key="1">
    <source>
        <dbReference type="Pfam" id="PF02350"/>
    </source>
</evidence>
<dbReference type="EMBL" id="FQXK01000014">
    <property type="protein sequence ID" value="SHI17416.1"/>
    <property type="molecule type" value="Genomic_DNA"/>
</dbReference>
<keyword evidence="3" id="KW-1185">Reference proteome</keyword>
<proteinExistence type="predicted"/>
<dbReference type="Proteomes" id="UP000184278">
    <property type="component" value="Unassembled WGS sequence"/>
</dbReference>